<dbReference type="Pfam" id="PF03743">
    <property type="entry name" value="TrbI"/>
    <property type="match status" value="1"/>
</dbReference>
<name>A0ABY4U5I0_9SPHN</name>
<evidence type="ECO:0000313" key="8">
    <source>
        <dbReference type="Proteomes" id="UP001056619"/>
    </source>
</evidence>
<comment type="subcellular location">
    <subcellularLocation>
        <location evidence="1">Membrane</location>
        <topology evidence="1">Single-pass membrane protein</topology>
    </subcellularLocation>
</comment>
<protein>
    <submittedName>
        <fullName evidence="7">Conjugal transfer protein TrbI</fullName>
    </submittedName>
</protein>
<proteinExistence type="inferred from homology"/>
<accession>A0ABY4U5I0</accession>
<reference evidence="7 8" key="1">
    <citation type="submission" date="2022-06" db="EMBL/GenBank/DDBJ databases">
        <authorList>
            <person name="Liu G."/>
        </authorList>
    </citation>
    <scope>NUCLEOTIDE SEQUENCE [LARGE SCALE GENOMIC DNA]</scope>
    <source>
        <strain evidence="7 8">E4</strain>
    </source>
</reference>
<evidence type="ECO:0000313" key="7">
    <source>
        <dbReference type="EMBL" id="USA61368.1"/>
    </source>
</evidence>
<dbReference type="Proteomes" id="UP001056619">
    <property type="component" value="Chromosome"/>
</dbReference>
<evidence type="ECO:0000256" key="6">
    <source>
        <dbReference type="SAM" id="Phobius"/>
    </source>
</evidence>
<keyword evidence="3 6" id="KW-0812">Transmembrane</keyword>
<sequence>MSAATPSTDENRDADDVRPIVPTGGSGKLGLIAFLIFLALGGAWIISLMTEQRTALGNEGPLGTRADPAARISSPPPLALPQSFGTLPLSTRGSLPPVVLHTEQRRYEPAPRPSVAPVSRVVVETAPSYSPYSGLEPPIPSAPAVTFSAPPAPSAIGSEDEDGAGSARVRAGRFANPSLTVPQGAVIPAVLETALDSTRPGGVRALVQRNIHAFDGSRVLIPRGSRLYGEYDAELQRGQNRALIRWSRLIRPDGVTIALDSPASDPLGRAGVKGKVDGKFFQRFGGALLQSVLDIGVGVATREVTDGVIVALPGSTQNVTPRVTEGEIRPTLKVRHGTSVSVFVARDLDFSSVDF</sequence>
<dbReference type="CDD" id="cd16429">
    <property type="entry name" value="VirB10"/>
    <property type="match status" value="1"/>
</dbReference>
<keyword evidence="8" id="KW-1185">Reference proteome</keyword>
<dbReference type="InterPro" id="IPR042217">
    <property type="entry name" value="T4SS_VirB10/TrbI"/>
</dbReference>
<evidence type="ECO:0000256" key="5">
    <source>
        <dbReference type="ARBA" id="ARBA00023136"/>
    </source>
</evidence>
<organism evidence="7 8">
    <name type="scientific">Qipengyuania citrea</name>
    <dbReference type="NCBI Taxonomy" id="225971"/>
    <lineage>
        <taxon>Bacteria</taxon>
        <taxon>Pseudomonadati</taxon>
        <taxon>Pseudomonadota</taxon>
        <taxon>Alphaproteobacteria</taxon>
        <taxon>Sphingomonadales</taxon>
        <taxon>Erythrobacteraceae</taxon>
        <taxon>Qipengyuania</taxon>
    </lineage>
</organism>
<evidence type="ECO:0000256" key="3">
    <source>
        <dbReference type="ARBA" id="ARBA00022692"/>
    </source>
</evidence>
<keyword evidence="5 6" id="KW-0472">Membrane</keyword>
<feature type="transmembrane region" description="Helical" evidence="6">
    <location>
        <begin position="29"/>
        <end position="49"/>
    </location>
</feature>
<dbReference type="Gene3D" id="2.40.128.260">
    <property type="entry name" value="Type IV secretion system, VirB10/TraB/TrbI"/>
    <property type="match status" value="1"/>
</dbReference>
<evidence type="ECO:0000256" key="4">
    <source>
        <dbReference type="ARBA" id="ARBA00022989"/>
    </source>
</evidence>
<dbReference type="RefSeq" id="WP_301642041.1">
    <property type="nucleotide sequence ID" value="NZ_CP098494.1"/>
</dbReference>
<evidence type="ECO:0000256" key="1">
    <source>
        <dbReference type="ARBA" id="ARBA00004167"/>
    </source>
</evidence>
<comment type="similarity">
    <text evidence="2">Belongs to the TrbI/VirB10 family.</text>
</comment>
<gene>
    <name evidence="7" type="ORF">NCF85_15130</name>
</gene>
<keyword evidence="4 6" id="KW-1133">Transmembrane helix</keyword>
<dbReference type="InterPro" id="IPR005498">
    <property type="entry name" value="T4SS_VirB10/TraB/TrbI"/>
</dbReference>
<dbReference type="EMBL" id="CP098494">
    <property type="protein sequence ID" value="USA61368.1"/>
    <property type="molecule type" value="Genomic_DNA"/>
</dbReference>
<evidence type="ECO:0000256" key="2">
    <source>
        <dbReference type="ARBA" id="ARBA00010265"/>
    </source>
</evidence>